<feature type="transmembrane region" description="Helical" evidence="1">
    <location>
        <begin position="21"/>
        <end position="48"/>
    </location>
</feature>
<proteinExistence type="predicted"/>
<keyword evidence="3" id="KW-1185">Reference proteome</keyword>
<organism evidence="2 3">
    <name type="scientific">Collybiopsis luxurians FD-317 M1</name>
    <dbReference type="NCBI Taxonomy" id="944289"/>
    <lineage>
        <taxon>Eukaryota</taxon>
        <taxon>Fungi</taxon>
        <taxon>Dikarya</taxon>
        <taxon>Basidiomycota</taxon>
        <taxon>Agaricomycotina</taxon>
        <taxon>Agaricomycetes</taxon>
        <taxon>Agaricomycetidae</taxon>
        <taxon>Agaricales</taxon>
        <taxon>Marasmiineae</taxon>
        <taxon>Omphalotaceae</taxon>
        <taxon>Collybiopsis</taxon>
        <taxon>Collybiopsis luxurians</taxon>
    </lineage>
</organism>
<evidence type="ECO:0000313" key="2">
    <source>
        <dbReference type="EMBL" id="KIK56306.1"/>
    </source>
</evidence>
<dbReference type="OrthoDB" id="3258863at2759"/>
<keyword evidence="1" id="KW-0472">Membrane</keyword>
<feature type="transmembrane region" description="Helical" evidence="1">
    <location>
        <begin position="54"/>
        <end position="75"/>
    </location>
</feature>
<gene>
    <name evidence="2" type="ORF">GYMLUDRAFT_248051</name>
</gene>
<name>A0A0D0BMY2_9AGAR</name>
<accession>A0A0D0BMY2</accession>
<evidence type="ECO:0000256" key="1">
    <source>
        <dbReference type="SAM" id="Phobius"/>
    </source>
</evidence>
<dbReference type="AlphaFoldDB" id="A0A0D0BMY2"/>
<protein>
    <submittedName>
        <fullName evidence="2">Uncharacterized protein</fullName>
    </submittedName>
</protein>
<keyword evidence="1" id="KW-1133">Transmembrane helix</keyword>
<dbReference type="Proteomes" id="UP000053593">
    <property type="component" value="Unassembled WGS sequence"/>
</dbReference>
<sequence>MRMIQAIRRSGGFRKLDRHNLFKYVLRSGILYFGVVTVPQLIAVVLYFAPQGLYSPILNNFLLVLSSVMIARFLLGLREMSEVQRENLYMERMASVNSVSLDTVDSVVNDNLGPALHSRWTDTESSRRQPSRRGGRSSLLEDFDVEIEI</sequence>
<dbReference type="EMBL" id="KN834799">
    <property type="protein sequence ID" value="KIK56306.1"/>
    <property type="molecule type" value="Genomic_DNA"/>
</dbReference>
<dbReference type="HOGENOM" id="CLU_1749874_0_0_1"/>
<reference evidence="2 3" key="1">
    <citation type="submission" date="2014-04" db="EMBL/GenBank/DDBJ databases">
        <title>Evolutionary Origins and Diversification of the Mycorrhizal Mutualists.</title>
        <authorList>
            <consortium name="DOE Joint Genome Institute"/>
            <consortium name="Mycorrhizal Genomics Consortium"/>
            <person name="Kohler A."/>
            <person name="Kuo A."/>
            <person name="Nagy L.G."/>
            <person name="Floudas D."/>
            <person name="Copeland A."/>
            <person name="Barry K.W."/>
            <person name="Cichocki N."/>
            <person name="Veneault-Fourrey C."/>
            <person name="LaButti K."/>
            <person name="Lindquist E.A."/>
            <person name="Lipzen A."/>
            <person name="Lundell T."/>
            <person name="Morin E."/>
            <person name="Murat C."/>
            <person name="Riley R."/>
            <person name="Ohm R."/>
            <person name="Sun H."/>
            <person name="Tunlid A."/>
            <person name="Henrissat B."/>
            <person name="Grigoriev I.V."/>
            <person name="Hibbett D.S."/>
            <person name="Martin F."/>
        </authorList>
    </citation>
    <scope>NUCLEOTIDE SEQUENCE [LARGE SCALE GENOMIC DNA]</scope>
    <source>
        <strain evidence="2 3">FD-317 M1</strain>
    </source>
</reference>
<evidence type="ECO:0000313" key="3">
    <source>
        <dbReference type="Proteomes" id="UP000053593"/>
    </source>
</evidence>
<keyword evidence="1" id="KW-0812">Transmembrane</keyword>